<dbReference type="Proteomes" id="UP000654913">
    <property type="component" value="Chromosome 5"/>
</dbReference>
<accession>A0A7R7XQV4</accession>
<evidence type="ECO:0000256" key="1">
    <source>
        <dbReference type="SAM" id="SignalP"/>
    </source>
</evidence>
<dbReference type="GeneID" id="64975717"/>
<dbReference type="RefSeq" id="XP_041557906.1">
    <property type="nucleotide sequence ID" value="XM_041705419.1"/>
</dbReference>
<dbReference type="OrthoDB" id="5337308at2759"/>
<organism evidence="2 3">
    <name type="scientific">Aspergillus puulaauensis</name>
    <dbReference type="NCBI Taxonomy" id="1220207"/>
    <lineage>
        <taxon>Eukaryota</taxon>
        <taxon>Fungi</taxon>
        <taxon>Dikarya</taxon>
        <taxon>Ascomycota</taxon>
        <taxon>Pezizomycotina</taxon>
        <taxon>Eurotiomycetes</taxon>
        <taxon>Eurotiomycetidae</taxon>
        <taxon>Eurotiales</taxon>
        <taxon>Aspergillaceae</taxon>
        <taxon>Aspergillus</taxon>
    </lineage>
</organism>
<evidence type="ECO:0000313" key="3">
    <source>
        <dbReference type="Proteomes" id="UP000654913"/>
    </source>
</evidence>
<feature type="chain" id="PRO_5030856714" evidence="1">
    <location>
        <begin position="33"/>
        <end position="328"/>
    </location>
</feature>
<dbReference type="AlphaFoldDB" id="A0A7R7XQV4"/>
<feature type="signal peptide" evidence="1">
    <location>
        <begin position="1"/>
        <end position="32"/>
    </location>
</feature>
<gene>
    <name evidence="2" type="ORF">APUU_50423S</name>
</gene>
<evidence type="ECO:0000313" key="2">
    <source>
        <dbReference type="EMBL" id="BCS25712.1"/>
    </source>
</evidence>
<dbReference type="EMBL" id="AP024447">
    <property type="protein sequence ID" value="BCS25712.1"/>
    <property type="molecule type" value="Genomic_DNA"/>
</dbReference>
<reference evidence="2" key="2">
    <citation type="submission" date="2021-02" db="EMBL/GenBank/DDBJ databases">
        <title>Aspergillus puulaauensis MK2 genome sequence.</title>
        <authorList>
            <person name="Futagami T."/>
            <person name="Mori K."/>
            <person name="Kadooka C."/>
            <person name="Tanaka T."/>
        </authorList>
    </citation>
    <scope>NUCLEOTIDE SEQUENCE</scope>
    <source>
        <strain evidence="2">MK2</strain>
    </source>
</reference>
<reference evidence="2" key="1">
    <citation type="submission" date="2021-01" db="EMBL/GenBank/DDBJ databases">
        <authorList>
            <consortium name="Aspergillus puulaauensis MK2 genome sequencing consortium"/>
            <person name="Kazuki M."/>
            <person name="Futagami T."/>
        </authorList>
    </citation>
    <scope>NUCLEOTIDE SEQUENCE</scope>
    <source>
        <strain evidence="2">MK2</strain>
    </source>
</reference>
<keyword evidence="1" id="KW-0732">Signal</keyword>
<keyword evidence="3" id="KW-1185">Reference proteome</keyword>
<name>A0A7R7XQV4_9EURO</name>
<dbReference type="KEGG" id="apuu:APUU_50423S"/>
<protein>
    <submittedName>
        <fullName evidence="2">Uncharacterized protein</fullName>
    </submittedName>
</protein>
<proteinExistence type="predicted"/>
<sequence>MASKTLATPLLCGILCAFAFFCVFQGIPAAQGLPAYPEDELQLLHNVTTISLPPREDLHAEHTVHYLSKRDEHSGPPQSVAQGAAKAEAKLLCYLNADTADRSTFSEDDPLDKWYSQGKYDNEEGTSITGAWIPAVMSSLKLPTKLGDKGLTEFKWIQDKPFEWNVGDSTVSYPGTEGYYEGCMSIPKGFISAEDNASPQQDKHDPVPELFRLSDVYFLEWQRQAANSRKIRGLKYFLRFHIINKDTRRIIKEATGHNVKTWPGDMFGIETDEAKALLATPNGIGVAYFLINHKPELGVKTVEKVQVWRNDDDPKWFNMLFYISQPRK</sequence>